<organism evidence="1 2">
    <name type="scientific">Aquamicrobium lusatiense</name>
    <dbReference type="NCBI Taxonomy" id="89772"/>
    <lineage>
        <taxon>Bacteria</taxon>
        <taxon>Pseudomonadati</taxon>
        <taxon>Pseudomonadota</taxon>
        <taxon>Alphaproteobacteria</taxon>
        <taxon>Hyphomicrobiales</taxon>
        <taxon>Phyllobacteriaceae</taxon>
        <taxon>Aquamicrobium</taxon>
    </lineage>
</organism>
<evidence type="ECO:0000313" key="1">
    <source>
        <dbReference type="EMBL" id="MBB6011908.1"/>
    </source>
</evidence>
<name>A0A7W9S2V2_9HYPH</name>
<dbReference type="Proteomes" id="UP000533306">
    <property type="component" value="Unassembled WGS sequence"/>
</dbReference>
<keyword evidence="2" id="KW-1185">Reference proteome</keyword>
<gene>
    <name evidence="1" type="ORF">HNR59_001253</name>
</gene>
<dbReference type="AlphaFoldDB" id="A0A7W9S2V2"/>
<proteinExistence type="predicted"/>
<protein>
    <submittedName>
        <fullName evidence="1">Uncharacterized protein</fullName>
    </submittedName>
</protein>
<reference evidence="1 2" key="1">
    <citation type="submission" date="2020-08" db="EMBL/GenBank/DDBJ databases">
        <title>Genomic Encyclopedia of Type Strains, Phase IV (KMG-IV): sequencing the most valuable type-strain genomes for metagenomic binning, comparative biology and taxonomic classification.</title>
        <authorList>
            <person name="Goeker M."/>
        </authorList>
    </citation>
    <scope>NUCLEOTIDE SEQUENCE [LARGE SCALE GENOMIC DNA]</scope>
    <source>
        <strain evidence="1 2">DSM 11099</strain>
    </source>
</reference>
<accession>A0A7W9S2V2</accession>
<comment type="caution">
    <text evidence="1">The sequence shown here is derived from an EMBL/GenBank/DDBJ whole genome shotgun (WGS) entry which is preliminary data.</text>
</comment>
<evidence type="ECO:0000313" key="2">
    <source>
        <dbReference type="Proteomes" id="UP000533306"/>
    </source>
</evidence>
<dbReference type="EMBL" id="JACHEU010000001">
    <property type="protein sequence ID" value="MBB6011908.1"/>
    <property type="molecule type" value="Genomic_DNA"/>
</dbReference>
<sequence length="84" mass="9103">MVVTEFFENRPRIPQNVVYDVAAGCDGAFLNVPIKAVPSHEDQLVQEDGLIQKIKGIEKGAGFFGGACLIGRTGAMICHHLSYL</sequence>